<dbReference type="PROSITE" id="PS00460">
    <property type="entry name" value="GLUTATHIONE_PEROXID_1"/>
    <property type="match status" value="1"/>
</dbReference>
<name>A0ABP1FJ58_9CHLO</name>
<dbReference type="InterPro" id="IPR029759">
    <property type="entry name" value="GPX_AS"/>
</dbReference>
<dbReference type="PROSITE" id="PS51352">
    <property type="entry name" value="THIOREDOXIN_2"/>
    <property type="match status" value="1"/>
</dbReference>
<dbReference type="InterPro" id="IPR036249">
    <property type="entry name" value="Thioredoxin-like_sf"/>
</dbReference>
<evidence type="ECO:0000256" key="1">
    <source>
        <dbReference type="ARBA" id="ARBA00006926"/>
    </source>
</evidence>
<keyword evidence="2 4" id="KW-0575">Peroxidase</keyword>
<dbReference type="CDD" id="cd00340">
    <property type="entry name" value="GSH_Peroxidase"/>
    <property type="match status" value="1"/>
</dbReference>
<evidence type="ECO:0000256" key="2">
    <source>
        <dbReference type="ARBA" id="ARBA00022559"/>
    </source>
</evidence>
<evidence type="ECO:0000256" key="3">
    <source>
        <dbReference type="ARBA" id="ARBA00023002"/>
    </source>
</evidence>
<dbReference type="Proteomes" id="UP001497392">
    <property type="component" value="Unassembled WGS sequence"/>
</dbReference>
<proteinExistence type="inferred from homology"/>
<evidence type="ECO:0000259" key="5">
    <source>
        <dbReference type="PROSITE" id="PS51352"/>
    </source>
</evidence>
<dbReference type="SUPFAM" id="SSF52833">
    <property type="entry name" value="Thioredoxin-like"/>
    <property type="match status" value="1"/>
</dbReference>
<sequence length="231" mass="25026">MQSVSQKLTPVLAAAFRALSVQPRQQAVRPHTRAVRTARQAFFGATSTCSKSSLSKRISTSTAGAMAFFGSTATKDSLYEYTVKDADGKDVNLSQYKGKVILVVNVASQCGFTPQYKELAELDGRYRSKGLVILGFPCNQFGGQEPGSNAEVKKFAQARGAKFPIMAKVDVNGSNADPVFGFLKSKQGGLLTSDLKWNFTKFLVNKEGEVVKRYGSTTTPSSIEDDIRSLL</sequence>
<gene>
    <name evidence="6" type="primary">g1936</name>
    <name evidence="6" type="ORF">VP750_LOCUS1654</name>
</gene>
<dbReference type="Pfam" id="PF00255">
    <property type="entry name" value="GSHPx"/>
    <property type="match status" value="1"/>
</dbReference>
<dbReference type="InterPro" id="IPR013766">
    <property type="entry name" value="Thioredoxin_domain"/>
</dbReference>
<dbReference type="PRINTS" id="PR01011">
    <property type="entry name" value="GLUTPROXDASE"/>
</dbReference>
<accession>A0ABP1FJ58</accession>
<dbReference type="PROSITE" id="PS00763">
    <property type="entry name" value="GLUTATHIONE_PEROXID_2"/>
    <property type="match status" value="1"/>
</dbReference>
<dbReference type="Gene3D" id="3.40.30.10">
    <property type="entry name" value="Glutaredoxin"/>
    <property type="match status" value="1"/>
</dbReference>
<comment type="similarity">
    <text evidence="1 4">Belongs to the glutathione peroxidase family.</text>
</comment>
<dbReference type="PANTHER" id="PTHR11592">
    <property type="entry name" value="GLUTATHIONE PEROXIDASE"/>
    <property type="match status" value="1"/>
</dbReference>
<evidence type="ECO:0000313" key="7">
    <source>
        <dbReference type="Proteomes" id="UP001497392"/>
    </source>
</evidence>
<organism evidence="6 7">
    <name type="scientific">Coccomyxa viridis</name>
    <dbReference type="NCBI Taxonomy" id="1274662"/>
    <lineage>
        <taxon>Eukaryota</taxon>
        <taxon>Viridiplantae</taxon>
        <taxon>Chlorophyta</taxon>
        <taxon>core chlorophytes</taxon>
        <taxon>Trebouxiophyceae</taxon>
        <taxon>Trebouxiophyceae incertae sedis</taxon>
        <taxon>Coccomyxaceae</taxon>
        <taxon>Coccomyxa</taxon>
    </lineage>
</organism>
<dbReference type="PROSITE" id="PS51355">
    <property type="entry name" value="GLUTATHIONE_PEROXID_3"/>
    <property type="match status" value="1"/>
</dbReference>
<dbReference type="EMBL" id="CAXHTA020000002">
    <property type="protein sequence ID" value="CAL5219995.1"/>
    <property type="molecule type" value="Genomic_DNA"/>
</dbReference>
<protein>
    <recommendedName>
        <fullName evidence="4">Glutathione peroxidase</fullName>
    </recommendedName>
</protein>
<dbReference type="PANTHER" id="PTHR11592:SF78">
    <property type="entry name" value="GLUTATHIONE PEROXIDASE"/>
    <property type="match status" value="1"/>
</dbReference>
<comment type="caution">
    <text evidence="6">The sequence shown here is derived from an EMBL/GenBank/DDBJ whole genome shotgun (WGS) entry which is preliminary data.</text>
</comment>
<evidence type="ECO:0000256" key="4">
    <source>
        <dbReference type="RuleBase" id="RU000499"/>
    </source>
</evidence>
<keyword evidence="3 4" id="KW-0560">Oxidoreductase</keyword>
<evidence type="ECO:0000313" key="6">
    <source>
        <dbReference type="EMBL" id="CAL5219995.1"/>
    </source>
</evidence>
<keyword evidence="7" id="KW-1185">Reference proteome</keyword>
<dbReference type="InterPro" id="IPR029760">
    <property type="entry name" value="GPX_CS"/>
</dbReference>
<dbReference type="InterPro" id="IPR000889">
    <property type="entry name" value="Glutathione_peroxidase"/>
</dbReference>
<feature type="domain" description="Thioredoxin" evidence="5">
    <location>
        <begin position="72"/>
        <end position="231"/>
    </location>
</feature>
<reference evidence="6 7" key="1">
    <citation type="submission" date="2024-06" db="EMBL/GenBank/DDBJ databases">
        <authorList>
            <person name="Kraege A."/>
            <person name="Thomma B."/>
        </authorList>
    </citation>
    <scope>NUCLEOTIDE SEQUENCE [LARGE SCALE GENOMIC DNA]</scope>
</reference>